<sequence length="482" mass="51006">MKLPRSSAFAVLAGCSCSVGVGVAAFNYSPRPRRPCAAGLPCSRQSTSLFARRPLHESSDASNDRSLSLGSSRRAVIQHCASIFATTAFAWIDERDAANASEFSAGMDEPPQRPVLSTPSNDPTPTLSEESVALSIDPQEQRSEAPAMRTKDEQLLVAQESSPRDVQLVVSESLPGDLQRNVAQETSQSSVVIAASTSPATQVTLENSQVVTIPQTEVPVALFPSTQSSKAAASSPASPVIKSATATPAPAPKQTNGIALAVELSITTTVLGAVGKAVYGQMASNTDDLTARAKVILVENEPYGLAKGRRYYNGIDITRNEPIPASDVLEYCNAGTVNNDCAELITDFLGEVQSNSKRGFDGPSMRQKETATAVLSYLDTLSGSRDASSKTAEAFSSYLNGLSNGEIDAPASPQVVAGYLESLNESQSRVMSSESNSQQFQGDMTRLIETFLISSDGYGEEANVNGKYETANGARMQLERVP</sequence>
<dbReference type="PROSITE" id="PS51257">
    <property type="entry name" value="PROKAR_LIPOPROTEIN"/>
    <property type="match status" value="1"/>
</dbReference>
<accession>A0ABD3MDP3</accession>
<name>A0ABD3MDP3_9STRA</name>
<reference evidence="4 5" key="1">
    <citation type="submission" date="2024-10" db="EMBL/GenBank/DDBJ databases">
        <title>Updated reference genomes for cyclostephanoid diatoms.</title>
        <authorList>
            <person name="Roberts W.R."/>
            <person name="Alverson A.J."/>
        </authorList>
    </citation>
    <scope>NUCLEOTIDE SEQUENCE [LARGE SCALE GENOMIC DNA]</scope>
    <source>
        <strain evidence="4 5">AJA232-27</strain>
    </source>
</reference>
<feature type="compositionally biased region" description="Basic and acidic residues" evidence="1">
    <location>
        <begin position="139"/>
        <end position="149"/>
    </location>
</feature>
<dbReference type="EMBL" id="JALLBG020000144">
    <property type="protein sequence ID" value="KAL3761923.1"/>
    <property type="molecule type" value="Genomic_DNA"/>
</dbReference>
<dbReference type="Pfam" id="PF25195">
    <property type="entry name" value="DPC2"/>
    <property type="match status" value="1"/>
</dbReference>
<evidence type="ECO:0000259" key="3">
    <source>
        <dbReference type="Pfam" id="PF25195"/>
    </source>
</evidence>
<feature type="region of interest" description="Disordered" evidence="1">
    <location>
        <begin position="104"/>
        <end position="149"/>
    </location>
</feature>
<dbReference type="Pfam" id="PF25193">
    <property type="entry name" value="DPC1"/>
    <property type="match status" value="1"/>
</dbReference>
<evidence type="ECO:0000313" key="4">
    <source>
        <dbReference type="EMBL" id="KAL3761923.1"/>
    </source>
</evidence>
<feature type="compositionally biased region" description="Polar residues" evidence="1">
    <location>
        <begin position="115"/>
        <end position="129"/>
    </location>
</feature>
<feature type="domain" description="Diatom pyrenoid component 2" evidence="3">
    <location>
        <begin position="327"/>
        <end position="431"/>
    </location>
</feature>
<evidence type="ECO:0000256" key="1">
    <source>
        <dbReference type="SAM" id="MobiDB-lite"/>
    </source>
</evidence>
<keyword evidence="5" id="KW-1185">Reference proteome</keyword>
<feature type="chain" id="PRO_5044796398" description="Diatom pyrenoid component 2 domain-containing protein" evidence="2">
    <location>
        <begin position="25"/>
        <end position="482"/>
    </location>
</feature>
<dbReference type="Proteomes" id="UP001530293">
    <property type="component" value="Unassembled WGS sequence"/>
</dbReference>
<keyword evidence="2" id="KW-0732">Signal</keyword>
<protein>
    <recommendedName>
        <fullName evidence="3">Diatom pyrenoid component 2 domain-containing protein</fullName>
    </recommendedName>
</protein>
<dbReference type="AlphaFoldDB" id="A0ABD3MDP3"/>
<dbReference type="InterPro" id="IPR057486">
    <property type="entry name" value="DPC2"/>
</dbReference>
<evidence type="ECO:0000313" key="5">
    <source>
        <dbReference type="Proteomes" id="UP001530293"/>
    </source>
</evidence>
<dbReference type="InterPro" id="IPR057484">
    <property type="entry name" value="DPC1"/>
</dbReference>
<organism evidence="4 5">
    <name type="scientific">Discostella pseudostelligera</name>
    <dbReference type="NCBI Taxonomy" id="259834"/>
    <lineage>
        <taxon>Eukaryota</taxon>
        <taxon>Sar</taxon>
        <taxon>Stramenopiles</taxon>
        <taxon>Ochrophyta</taxon>
        <taxon>Bacillariophyta</taxon>
        <taxon>Coscinodiscophyceae</taxon>
        <taxon>Thalassiosirophycidae</taxon>
        <taxon>Stephanodiscales</taxon>
        <taxon>Stephanodiscaceae</taxon>
        <taxon>Discostella</taxon>
    </lineage>
</organism>
<proteinExistence type="predicted"/>
<gene>
    <name evidence="4" type="ORF">ACHAWU_010100</name>
</gene>
<comment type="caution">
    <text evidence="4">The sequence shown here is derived from an EMBL/GenBank/DDBJ whole genome shotgun (WGS) entry which is preliminary data.</text>
</comment>
<feature type="signal peptide" evidence="2">
    <location>
        <begin position="1"/>
        <end position="24"/>
    </location>
</feature>
<evidence type="ECO:0000256" key="2">
    <source>
        <dbReference type="SAM" id="SignalP"/>
    </source>
</evidence>